<keyword evidence="1" id="KW-1133">Transmembrane helix</keyword>
<keyword evidence="1" id="KW-0472">Membrane</keyword>
<dbReference type="EMBL" id="VDHJ01000010">
    <property type="protein sequence ID" value="TNL96640.1"/>
    <property type="molecule type" value="Genomic_DNA"/>
</dbReference>
<feature type="domain" description="Gram-positive pilin subunit D1 N-terminal" evidence="3">
    <location>
        <begin position="78"/>
        <end position="191"/>
    </location>
</feature>
<dbReference type="NCBIfam" id="NF033902">
    <property type="entry name" value="iso_D2_wall_anc"/>
    <property type="match status" value="1"/>
</dbReference>
<reference evidence="4 5" key="1">
    <citation type="submission" date="2019-06" db="EMBL/GenBank/DDBJ databases">
        <authorList>
            <person name="Li J."/>
        </authorList>
    </citation>
    <scope>NUCLEOTIDE SEQUENCE [LARGE SCALE GENOMIC DNA]</scope>
    <source>
        <strain evidence="4 5">LMG 28165</strain>
    </source>
</reference>
<proteinExistence type="predicted"/>
<evidence type="ECO:0000313" key="5">
    <source>
        <dbReference type="Proteomes" id="UP000312032"/>
    </source>
</evidence>
<accession>A0A5C4U3D5</accession>
<feature type="chain" id="PRO_5023008762" evidence="2">
    <location>
        <begin position="31"/>
        <end position="538"/>
    </location>
</feature>
<dbReference type="RefSeq" id="WP_139465994.1">
    <property type="nucleotide sequence ID" value="NZ_VDHJ01000010.1"/>
</dbReference>
<keyword evidence="2" id="KW-0732">Signal</keyword>
<dbReference type="InterPro" id="IPR032364">
    <property type="entry name" value="GramPos_pilinD1_N"/>
</dbReference>
<dbReference type="GO" id="GO:0005975">
    <property type="term" value="P:carbohydrate metabolic process"/>
    <property type="evidence" value="ECO:0007669"/>
    <property type="project" value="UniProtKB-ARBA"/>
</dbReference>
<dbReference type="AlphaFoldDB" id="A0A5C4U3D5"/>
<dbReference type="OrthoDB" id="3199332at2"/>
<dbReference type="InterPro" id="IPR013783">
    <property type="entry name" value="Ig-like_fold"/>
</dbReference>
<dbReference type="Pfam" id="PF16555">
    <property type="entry name" value="GramPos_pilinD1"/>
    <property type="match status" value="1"/>
</dbReference>
<name>A0A5C4U3D5_9CORY</name>
<evidence type="ECO:0000313" key="4">
    <source>
        <dbReference type="EMBL" id="TNL96640.1"/>
    </source>
</evidence>
<evidence type="ECO:0000259" key="3">
    <source>
        <dbReference type="Pfam" id="PF16555"/>
    </source>
</evidence>
<keyword evidence="1" id="KW-0812">Transmembrane</keyword>
<evidence type="ECO:0000256" key="1">
    <source>
        <dbReference type="SAM" id="Phobius"/>
    </source>
</evidence>
<keyword evidence="5" id="KW-1185">Reference proteome</keyword>
<dbReference type="Proteomes" id="UP000312032">
    <property type="component" value="Unassembled WGS sequence"/>
</dbReference>
<feature type="signal peptide" evidence="2">
    <location>
        <begin position="1"/>
        <end position="30"/>
    </location>
</feature>
<dbReference type="Gene3D" id="2.60.40.10">
    <property type="entry name" value="Immunoglobulins"/>
    <property type="match status" value="2"/>
</dbReference>
<comment type="caution">
    <text evidence="4">The sequence shown here is derived from an EMBL/GenBank/DDBJ whole genome shotgun (WGS) entry which is preliminary data.</text>
</comment>
<feature type="transmembrane region" description="Helical" evidence="1">
    <location>
        <begin position="504"/>
        <end position="528"/>
    </location>
</feature>
<protein>
    <submittedName>
        <fullName evidence="4">Isopeptide-forming domain-containing fimbrial protein</fullName>
    </submittedName>
</protein>
<dbReference type="Gene3D" id="2.60.40.740">
    <property type="match status" value="1"/>
</dbReference>
<evidence type="ECO:0000256" key="2">
    <source>
        <dbReference type="SAM" id="SignalP"/>
    </source>
</evidence>
<sequence>MTNHLTTRIAAALFSGGLALTTLSGPAALAQDVNQPAVGAPAAPAASEKADQIDPNHTVELIIKKYLGDPVAAGTTPEAAGLKPLQGAQFKIQRVDGVDLTTAAGWDTVSAVAAGKQQPTVLEDFGTIETDAQGVATISTGTNQNFKVGLYRVTEQQFGGYSVAPPFYITLPGTTDNGQWNYSQTVFPKNQNLTASKQIDVTNATIGSNVGFVINAPVPANVAQLDAKDQPIAGASPRFNIEDKLIDGLSLVTDPAPVVKAVSADGKSGNDVALAAGADYNLTPDNNVLRVEFTPAGLKKLNDLRKNDASLTVTVDFDAKITKPLPNGQLTNTATIELPNGAKINTDAPDVDGDKIPDPTSATFAPLTVTKKTPNQDADRPELNGAEFEVYRCAPDEQNKNKYNLLGEKLTVATTENGDPKDKIITGGGDNTQSTARAYSLPRTSFAAATGTQTYDYCVLEIKAPEGYIRNPEPQPVNFAQAEGAAGQFTVEVQNQRNSLINQLPATGAFGILIVFLIGAALLARGIYTSYRDSRASA</sequence>
<dbReference type="InterPro" id="IPR048052">
    <property type="entry name" value="FM1-like"/>
</dbReference>
<gene>
    <name evidence="4" type="ORF">FHE74_08050</name>
</gene>
<organism evidence="4 5">
    <name type="scientific">Corynebacterium tapiri</name>
    <dbReference type="NCBI Taxonomy" id="1448266"/>
    <lineage>
        <taxon>Bacteria</taxon>
        <taxon>Bacillati</taxon>
        <taxon>Actinomycetota</taxon>
        <taxon>Actinomycetes</taxon>
        <taxon>Mycobacteriales</taxon>
        <taxon>Corynebacteriaceae</taxon>
        <taxon>Corynebacterium</taxon>
    </lineage>
</organism>